<feature type="compositionally biased region" description="Polar residues" evidence="1">
    <location>
        <begin position="40"/>
        <end position="51"/>
    </location>
</feature>
<evidence type="ECO:0000313" key="2">
    <source>
        <dbReference type="EMBL" id="GFS95580.1"/>
    </source>
</evidence>
<dbReference type="Proteomes" id="UP000887013">
    <property type="component" value="Unassembled WGS sequence"/>
</dbReference>
<name>A0A8X6TBB2_NEPPI</name>
<feature type="compositionally biased region" description="Low complexity" evidence="1">
    <location>
        <begin position="54"/>
        <end position="67"/>
    </location>
</feature>
<dbReference type="EMBL" id="BMAW01005704">
    <property type="protein sequence ID" value="GFS95580.1"/>
    <property type="molecule type" value="Genomic_DNA"/>
</dbReference>
<sequence>MADKIWELNPITPQIATTSFVTVNTGLIRSLQKQVRKPSLQVSALSNQRQSRPYYRNPSKSRNRSYSSNRYSDICYYHKRFGDKSFKCKQLCSFSFRSQPNNPEN</sequence>
<organism evidence="2 3">
    <name type="scientific">Nephila pilipes</name>
    <name type="common">Giant wood spider</name>
    <name type="synonym">Nephila maculata</name>
    <dbReference type="NCBI Taxonomy" id="299642"/>
    <lineage>
        <taxon>Eukaryota</taxon>
        <taxon>Metazoa</taxon>
        <taxon>Ecdysozoa</taxon>
        <taxon>Arthropoda</taxon>
        <taxon>Chelicerata</taxon>
        <taxon>Arachnida</taxon>
        <taxon>Araneae</taxon>
        <taxon>Araneomorphae</taxon>
        <taxon>Entelegynae</taxon>
        <taxon>Araneoidea</taxon>
        <taxon>Nephilidae</taxon>
        <taxon>Nephila</taxon>
    </lineage>
</organism>
<evidence type="ECO:0000313" key="3">
    <source>
        <dbReference type="Proteomes" id="UP000887013"/>
    </source>
</evidence>
<protein>
    <submittedName>
        <fullName evidence="2">Uncharacterized protein</fullName>
    </submittedName>
</protein>
<accession>A0A8X6TBB2</accession>
<dbReference type="AlphaFoldDB" id="A0A8X6TBB2"/>
<reference evidence="2" key="1">
    <citation type="submission" date="2020-08" db="EMBL/GenBank/DDBJ databases">
        <title>Multicomponent nature underlies the extraordinary mechanical properties of spider dragline silk.</title>
        <authorList>
            <person name="Kono N."/>
            <person name="Nakamura H."/>
            <person name="Mori M."/>
            <person name="Yoshida Y."/>
            <person name="Ohtoshi R."/>
            <person name="Malay A.D."/>
            <person name="Moran D.A.P."/>
            <person name="Tomita M."/>
            <person name="Numata K."/>
            <person name="Arakawa K."/>
        </authorList>
    </citation>
    <scope>NUCLEOTIDE SEQUENCE</scope>
</reference>
<comment type="caution">
    <text evidence="2">The sequence shown here is derived from an EMBL/GenBank/DDBJ whole genome shotgun (WGS) entry which is preliminary data.</text>
</comment>
<keyword evidence="3" id="KW-1185">Reference proteome</keyword>
<proteinExistence type="predicted"/>
<evidence type="ECO:0000256" key="1">
    <source>
        <dbReference type="SAM" id="MobiDB-lite"/>
    </source>
</evidence>
<feature type="region of interest" description="Disordered" evidence="1">
    <location>
        <begin position="39"/>
        <end position="67"/>
    </location>
</feature>
<gene>
    <name evidence="2" type="ORF">NPIL_627441</name>
</gene>